<dbReference type="EMBL" id="BLRY01000440">
    <property type="protein sequence ID" value="GFP28833.1"/>
    <property type="molecule type" value="Genomic_DNA"/>
</dbReference>
<dbReference type="Gene3D" id="3.90.550.10">
    <property type="entry name" value="Spore Coat Polysaccharide Biosynthesis Protein SpsA, Chain A"/>
    <property type="match status" value="1"/>
</dbReference>
<evidence type="ECO:0000256" key="2">
    <source>
        <dbReference type="ARBA" id="ARBA00022695"/>
    </source>
</evidence>
<accession>A0A6V8P932</accession>
<organism evidence="3 4">
    <name type="scientific">Candidatus Hakubella thermalkaliphila</name>
    <dbReference type="NCBI Taxonomy" id="2754717"/>
    <lineage>
        <taxon>Bacteria</taxon>
        <taxon>Bacillati</taxon>
        <taxon>Actinomycetota</taxon>
        <taxon>Actinomycetota incertae sedis</taxon>
        <taxon>Candidatus Hakubellales</taxon>
        <taxon>Candidatus Hakubellaceae</taxon>
        <taxon>Candidatus Hakubella</taxon>
    </lineage>
</organism>
<dbReference type="GO" id="GO:0050518">
    <property type="term" value="F:2-C-methyl-D-erythritol 4-phosphate cytidylyltransferase activity"/>
    <property type="evidence" value="ECO:0007669"/>
    <property type="project" value="TreeGrafter"/>
</dbReference>
<dbReference type="PANTHER" id="PTHR32125:SF4">
    <property type="entry name" value="2-C-METHYL-D-ERYTHRITOL 4-PHOSPHATE CYTIDYLYLTRANSFERASE, CHLOROPLASTIC"/>
    <property type="match status" value="1"/>
</dbReference>
<keyword evidence="1 3" id="KW-0808">Transferase</keyword>
<name>A0A6V8P932_9ACTN</name>
<evidence type="ECO:0000313" key="4">
    <source>
        <dbReference type="Proteomes" id="UP000591948"/>
    </source>
</evidence>
<reference evidence="3 4" key="1">
    <citation type="journal article" date="2020" name="Front. Microbiol.">
        <title>Single-cell genomics of novel Actinobacteria with the Wood-Ljungdahl pathway discovered in a serpentinizing system.</title>
        <authorList>
            <person name="Merino N."/>
            <person name="Kawai M."/>
            <person name="Boyd E.S."/>
            <person name="Colman D.R."/>
            <person name="McGlynn S.E."/>
            <person name="Nealson K.H."/>
            <person name="Kurokawa K."/>
            <person name="Hongoh Y."/>
        </authorList>
    </citation>
    <scope>NUCLEOTIDE SEQUENCE [LARGE SCALE GENOMIC DNA]</scope>
    <source>
        <strain evidence="3 4">S33</strain>
    </source>
</reference>
<evidence type="ECO:0000256" key="1">
    <source>
        <dbReference type="ARBA" id="ARBA00022679"/>
    </source>
</evidence>
<dbReference type="Proteomes" id="UP000591948">
    <property type="component" value="Unassembled WGS sequence"/>
</dbReference>
<dbReference type="InterPro" id="IPR050088">
    <property type="entry name" value="IspD/TarI_cytidylyltransf_bact"/>
</dbReference>
<keyword evidence="4" id="KW-1185">Reference proteome</keyword>
<dbReference type="AlphaFoldDB" id="A0A6V8P932"/>
<dbReference type="Pfam" id="PF01128">
    <property type="entry name" value="IspD"/>
    <property type="match status" value="1"/>
</dbReference>
<sequence length="82" mass="8961">MRRGQTPQAFKLGTIKLAYQRASAEKRFSFTCDCGVVRSMVPGVRVATVMGTEANMKVTQPIDLFIAEKLLQEAGDAANLLI</sequence>
<protein>
    <submittedName>
        <fullName evidence="3">Ribitol-5-phosphate 2-dehydrogenase (NADP+) / D-ribitol-5-phosphate cytidylyltransferase</fullName>
    </submittedName>
</protein>
<dbReference type="PANTHER" id="PTHR32125">
    <property type="entry name" value="2-C-METHYL-D-ERYTHRITOL 4-PHOSPHATE CYTIDYLYLTRANSFERASE, CHLOROPLASTIC"/>
    <property type="match status" value="1"/>
</dbReference>
<keyword evidence="2 3" id="KW-0548">Nucleotidyltransferase</keyword>
<comment type="caution">
    <text evidence="3">The sequence shown here is derived from an EMBL/GenBank/DDBJ whole genome shotgun (WGS) entry which is preliminary data.</text>
</comment>
<gene>
    <name evidence="3" type="ORF">HKBW3S33_02249</name>
</gene>
<dbReference type="RefSeq" id="WP_258189595.1">
    <property type="nucleotide sequence ID" value="NZ_BLRY01000440.1"/>
</dbReference>
<dbReference type="SUPFAM" id="SSF53448">
    <property type="entry name" value="Nucleotide-diphospho-sugar transferases"/>
    <property type="match status" value="1"/>
</dbReference>
<dbReference type="InterPro" id="IPR029044">
    <property type="entry name" value="Nucleotide-diphossugar_trans"/>
</dbReference>
<evidence type="ECO:0000313" key="3">
    <source>
        <dbReference type="EMBL" id="GFP28833.1"/>
    </source>
</evidence>
<proteinExistence type="predicted"/>
<dbReference type="InterPro" id="IPR034683">
    <property type="entry name" value="IspD/TarI"/>
</dbReference>